<comment type="caution">
    <text evidence="2">The sequence shown here is derived from an EMBL/GenBank/DDBJ whole genome shotgun (WGS) entry which is preliminary data.</text>
</comment>
<accession>A0ABD2MTF2</accession>
<evidence type="ECO:0000313" key="3">
    <source>
        <dbReference type="Proteomes" id="UP001516400"/>
    </source>
</evidence>
<name>A0ABD2MTF2_9CUCU</name>
<evidence type="ECO:0000313" key="2">
    <source>
        <dbReference type="EMBL" id="KAL3269746.1"/>
    </source>
</evidence>
<proteinExistence type="predicted"/>
<feature type="region of interest" description="Disordered" evidence="1">
    <location>
        <begin position="1"/>
        <end position="23"/>
    </location>
</feature>
<gene>
    <name evidence="2" type="ORF">HHI36_008806</name>
</gene>
<sequence length="142" mass="16102">MDVNAGKSGGISNALNENKDIEDEEIGNDEMVIEEIDNAEINNKENDSRIWLAVNNAAVCNVEKSILDNMLDRLDDIDFDEIDVELQKENEFLESVERNHLLDDNSRFATFIREVCQSWRDSMLRLGGSIDGIIIENVEVAQ</sequence>
<evidence type="ECO:0000256" key="1">
    <source>
        <dbReference type="SAM" id="MobiDB-lite"/>
    </source>
</evidence>
<organism evidence="2 3">
    <name type="scientific">Cryptolaemus montrouzieri</name>
    <dbReference type="NCBI Taxonomy" id="559131"/>
    <lineage>
        <taxon>Eukaryota</taxon>
        <taxon>Metazoa</taxon>
        <taxon>Ecdysozoa</taxon>
        <taxon>Arthropoda</taxon>
        <taxon>Hexapoda</taxon>
        <taxon>Insecta</taxon>
        <taxon>Pterygota</taxon>
        <taxon>Neoptera</taxon>
        <taxon>Endopterygota</taxon>
        <taxon>Coleoptera</taxon>
        <taxon>Polyphaga</taxon>
        <taxon>Cucujiformia</taxon>
        <taxon>Coccinelloidea</taxon>
        <taxon>Coccinellidae</taxon>
        <taxon>Scymninae</taxon>
        <taxon>Scymnini</taxon>
        <taxon>Cryptolaemus</taxon>
    </lineage>
</organism>
<protein>
    <submittedName>
        <fullName evidence="2">Uncharacterized protein</fullName>
    </submittedName>
</protein>
<keyword evidence="3" id="KW-1185">Reference proteome</keyword>
<dbReference type="EMBL" id="JABFTP020000021">
    <property type="protein sequence ID" value="KAL3269746.1"/>
    <property type="molecule type" value="Genomic_DNA"/>
</dbReference>
<dbReference type="Proteomes" id="UP001516400">
    <property type="component" value="Unassembled WGS sequence"/>
</dbReference>
<dbReference type="AlphaFoldDB" id="A0ABD2MTF2"/>
<reference evidence="2 3" key="1">
    <citation type="journal article" date="2021" name="BMC Biol.">
        <title>Horizontally acquired antibacterial genes associated with adaptive radiation of ladybird beetles.</title>
        <authorList>
            <person name="Li H.S."/>
            <person name="Tang X.F."/>
            <person name="Huang Y.H."/>
            <person name="Xu Z.Y."/>
            <person name="Chen M.L."/>
            <person name="Du X.Y."/>
            <person name="Qiu B.Y."/>
            <person name="Chen P.T."/>
            <person name="Zhang W."/>
            <person name="Slipinski A."/>
            <person name="Escalona H.E."/>
            <person name="Waterhouse R.M."/>
            <person name="Zwick A."/>
            <person name="Pang H."/>
        </authorList>
    </citation>
    <scope>NUCLEOTIDE SEQUENCE [LARGE SCALE GENOMIC DNA]</scope>
    <source>
        <strain evidence="2">SYSU2018</strain>
    </source>
</reference>